<gene>
    <name evidence="1" type="ORF">LX87_03284</name>
</gene>
<dbReference type="Proteomes" id="UP000248790">
    <property type="component" value="Unassembled WGS sequence"/>
</dbReference>
<reference evidence="1 2" key="1">
    <citation type="submission" date="2018-06" db="EMBL/GenBank/DDBJ databases">
        <title>Genomic Encyclopedia of Archaeal and Bacterial Type Strains, Phase II (KMG-II): from individual species to whole genera.</title>
        <authorList>
            <person name="Goeker M."/>
        </authorList>
    </citation>
    <scope>NUCLEOTIDE SEQUENCE [LARGE SCALE GENOMIC DNA]</scope>
    <source>
        <strain evidence="1 2">DSM 21851</strain>
    </source>
</reference>
<comment type="caution">
    <text evidence="1">The sequence shown here is derived from an EMBL/GenBank/DDBJ whole genome shotgun (WGS) entry which is preliminary data.</text>
</comment>
<dbReference type="RefSeq" id="WP_111629345.1">
    <property type="nucleotide sequence ID" value="NZ_QLMC01000004.1"/>
</dbReference>
<evidence type="ECO:0000313" key="1">
    <source>
        <dbReference type="EMBL" id="RAJ95537.1"/>
    </source>
</evidence>
<dbReference type="InterPro" id="IPR029058">
    <property type="entry name" value="AB_hydrolase_fold"/>
</dbReference>
<organism evidence="1 2">
    <name type="scientific">Larkinella arboricola</name>
    <dbReference type="NCBI Taxonomy" id="643671"/>
    <lineage>
        <taxon>Bacteria</taxon>
        <taxon>Pseudomonadati</taxon>
        <taxon>Bacteroidota</taxon>
        <taxon>Cytophagia</taxon>
        <taxon>Cytophagales</taxon>
        <taxon>Spirosomataceae</taxon>
        <taxon>Larkinella</taxon>
    </lineage>
</organism>
<sequence>MHREYHKWFSQHLDRDMELLVFGHAGARVLVFPTRRGRFFDFENFGLVEALGDKLESGHLQLFCVDSIDADSLYSKEVPPHERVQRHLHYEEYILEEVLPFTRLKNPQPFMIALGCSFGAFHAVNIALRHPQWFGKVVALSGRYDLSTPVEFFRGLFDAYYDETIYYNTPTHFLPNLQDECTLTLLRRMHFLLAIGREDPFLENNQALSTTLSEKQIPHDLYIWEGRAHQPADWQQMVRIYL</sequence>
<evidence type="ECO:0000313" key="2">
    <source>
        <dbReference type="Proteomes" id="UP000248790"/>
    </source>
</evidence>
<proteinExistence type="predicted"/>
<dbReference type="InterPro" id="IPR050583">
    <property type="entry name" value="Mycobacterial_A85_antigen"/>
</dbReference>
<name>A0A327WTV0_LARAB</name>
<dbReference type="OrthoDB" id="9775130at2"/>
<dbReference type="AlphaFoldDB" id="A0A327WTV0"/>
<keyword evidence="2" id="KW-1185">Reference proteome</keyword>
<dbReference type="PANTHER" id="PTHR48098:SF3">
    <property type="entry name" value="IRON(III) ENTEROBACTIN ESTERASE"/>
    <property type="match status" value="1"/>
</dbReference>
<dbReference type="Gene3D" id="3.40.50.1820">
    <property type="entry name" value="alpha/beta hydrolase"/>
    <property type="match status" value="1"/>
</dbReference>
<accession>A0A327WTV0</accession>
<dbReference type="Pfam" id="PF00756">
    <property type="entry name" value="Esterase"/>
    <property type="match status" value="1"/>
</dbReference>
<dbReference type="SUPFAM" id="SSF53474">
    <property type="entry name" value="alpha/beta-Hydrolases"/>
    <property type="match status" value="1"/>
</dbReference>
<dbReference type="PANTHER" id="PTHR48098">
    <property type="entry name" value="ENTEROCHELIN ESTERASE-RELATED"/>
    <property type="match status" value="1"/>
</dbReference>
<dbReference type="EMBL" id="QLMC01000004">
    <property type="protein sequence ID" value="RAJ95537.1"/>
    <property type="molecule type" value="Genomic_DNA"/>
</dbReference>
<dbReference type="InterPro" id="IPR000801">
    <property type="entry name" value="Esterase-like"/>
</dbReference>
<protein>
    <submittedName>
        <fullName evidence="1">Esterase/lipase superfamily enzyme</fullName>
    </submittedName>
</protein>